<comment type="caution">
    <text evidence="1">The sequence shown here is derived from an EMBL/GenBank/DDBJ whole genome shotgun (WGS) entry which is preliminary data.</text>
</comment>
<sequence>MRDKVSQNDSDVIPEEWNIAIATLNETSFAAKLSSKRPVKLGPYKTVSLNCVA</sequence>
<dbReference type="EMBL" id="JAIWYP010000004">
    <property type="protein sequence ID" value="KAH3835559.1"/>
    <property type="molecule type" value="Genomic_DNA"/>
</dbReference>
<organism evidence="1 2">
    <name type="scientific">Dreissena polymorpha</name>
    <name type="common">Zebra mussel</name>
    <name type="synonym">Mytilus polymorpha</name>
    <dbReference type="NCBI Taxonomy" id="45954"/>
    <lineage>
        <taxon>Eukaryota</taxon>
        <taxon>Metazoa</taxon>
        <taxon>Spiralia</taxon>
        <taxon>Lophotrochozoa</taxon>
        <taxon>Mollusca</taxon>
        <taxon>Bivalvia</taxon>
        <taxon>Autobranchia</taxon>
        <taxon>Heteroconchia</taxon>
        <taxon>Euheterodonta</taxon>
        <taxon>Imparidentia</taxon>
        <taxon>Neoheterodontei</taxon>
        <taxon>Myida</taxon>
        <taxon>Dreissenoidea</taxon>
        <taxon>Dreissenidae</taxon>
        <taxon>Dreissena</taxon>
    </lineage>
</organism>
<proteinExistence type="predicted"/>
<gene>
    <name evidence="1" type="ORF">DPMN_108912</name>
</gene>
<dbReference type="AlphaFoldDB" id="A0A9D4QLN3"/>
<reference evidence="1" key="1">
    <citation type="journal article" date="2019" name="bioRxiv">
        <title>The Genome of the Zebra Mussel, Dreissena polymorpha: A Resource for Invasive Species Research.</title>
        <authorList>
            <person name="McCartney M.A."/>
            <person name="Auch B."/>
            <person name="Kono T."/>
            <person name="Mallez S."/>
            <person name="Zhang Y."/>
            <person name="Obille A."/>
            <person name="Becker A."/>
            <person name="Abrahante J.E."/>
            <person name="Garbe J."/>
            <person name="Badalamenti J.P."/>
            <person name="Herman A."/>
            <person name="Mangelson H."/>
            <person name="Liachko I."/>
            <person name="Sullivan S."/>
            <person name="Sone E.D."/>
            <person name="Koren S."/>
            <person name="Silverstein K.A.T."/>
            <person name="Beckman K.B."/>
            <person name="Gohl D.M."/>
        </authorList>
    </citation>
    <scope>NUCLEOTIDE SEQUENCE</scope>
    <source>
        <strain evidence="1">Duluth1</strain>
        <tissue evidence="1">Whole animal</tissue>
    </source>
</reference>
<evidence type="ECO:0000313" key="2">
    <source>
        <dbReference type="Proteomes" id="UP000828390"/>
    </source>
</evidence>
<protein>
    <submittedName>
        <fullName evidence="1">Uncharacterized protein</fullName>
    </submittedName>
</protein>
<dbReference type="Proteomes" id="UP000828390">
    <property type="component" value="Unassembled WGS sequence"/>
</dbReference>
<reference evidence="1" key="2">
    <citation type="submission" date="2020-11" db="EMBL/GenBank/DDBJ databases">
        <authorList>
            <person name="McCartney M.A."/>
            <person name="Auch B."/>
            <person name="Kono T."/>
            <person name="Mallez S."/>
            <person name="Becker A."/>
            <person name="Gohl D.M."/>
            <person name="Silverstein K.A.T."/>
            <person name="Koren S."/>
            <person name="Bechman K.B."/>
            <person name="Herman A."/>
            <person name="Abrahante J.E."/>
            <person name="Garbe J."/>
        </authorList>
    </citation>
    <scope>NUCLEOTIDE SEQUENCE</scope>
    <source>
        <strain evidence="1">Duluth1</strain>
        <tissue evidence="1">Whole animal</tissue>
    </source>
</reference>
<keyword evidence="2" id="KW-1185">Reference proteome</keyword>
<evidence type="ECO:0000313" key="1">
    <source>
        <dbReference type="EMBL" id="KAH3835559.1"/>
    </source>
</evidence>
<name>A0A9D4QLN3_DREPO</name>
<accession>A0A9D4QLN3</accession>